<dbReference type="Proteomes" id="UP000735302">
    <property type="component" value="Unassembled WGS sequence"/>
</dbReference>
<keyword evidence="4" id="KW-1185">Reference proteome</keyword>
<name>A0AAV4BJN2_9GAST</name>
<evidence type="ECO:0000313" key="3">
    <source>
        <dbReference type="EMBL" id="GFO19602.1"/>
    </source>
</evidence>
<keyword evidence="3" id="KW-0131">Cell cycle</keyword>
<dbReference type="EMBL" id="BLXT01005065">
    <property type="protein sequence ID" value="GFO19602.1"/>
    <property type="molecule type" value="Genomic_DNA"/>
</dbReference>
<protein>
    <submittedName>
        <fullName evidence="3">Cell division ftsj-like protein</fullName>
    </submittedName>
</protein>
<reference evidence="3 4" key="1">
    <citation type="journal article" date="2021" name="Elife">
        <title>Chloroplast acquisition without the gene transfer in kleptoplastic sea slugs, Plakobranchus ocellatus.</title>
        <authorList>
            <person name="Maeda T."/>
            <person name="Takahashi S."/>
            <person name="Yoshida T."/>
            <person name="Shimamura S."/>
            <person name="Takaki Y."/>
            <person name="Nagai Y."/>
            <person name="Toyoda A."/>
            <person name="Suzuki Y."/>
            <person name="Arimoto A."/>
            <person name="Ishii H."/>
            <person name="Satoh N."/>
            <person name="Nishiyama T."/>
            <person name="Hasebe M."/>
            <person name="Maruyama T."/>
            <person name="Minagawa J."/>
            <person name="Obokata J."/>
            <person name="Shigenobu S."/>
        </authorList>
    </citation>
    <scope>NUCLEOTIDE SEQUENCE [LARGE SCALE GENOMIC DNA]</scope>
</reference>
<proteinExistence type="predicted"/>
<organism evidence="3 4">
    <name type="scientific">Plakobranchus ocellatus</name>
    <dbReference type="NCBI Taxonomy" id="259542"/>
    <lineage>
        <taxon>Eukaryota</taxon>
        <taxon>Metazoa</taxon>
        <taxon>Spiralia</taxon>
        <taxon>Lophotrochozoa</taxon>
        <taxon>Mollusca</taxon>
        <taxon>Gastropoda</taxon>
        <taxon>Heterobranchia</taxon>
        <taxon>Euthyneura</taxon>
        <taxon>Panpulmonata</taxon>
        <taxon>Sacoglossa</taxon>
        <taxon>Placobranchoidea</taxon>
        <taxon>Plakobranchidae</taxon>
        <taxon>Plakobranchus</taxon>
    </lineage>
</organism>
<dbReference type="AlphaFoldDB" id="A0AAV4BJN2"/>
<keyword evidence="3" id="KW-0132">Cell division</keyword>
<feature type="region of interest" description="Disordered" evidence="1">
    <location>
        <begin position="97"/>
        <end position="135"/>
    </location>
</feature>
<sequence length="148" mass="16820">MQTIQALFMLVDSTISDKDGIKYLLSNRLNQDCAENLFAVIRSKDGYQNNPDPQEFRFALRQLGLYRSKELNVLHQRYYLPFISGVRDISLIAATDTSTSSSNTSTKLRTSTGDKPSKVSQGRRHRSAGERRCLHRGLHMQETDSCCM</sequence>
<evidence type="ECO:0000256" key="1">
    <source>
        <dbReference type="SAM" id="MobiDB-lite"/>
    </source>
</evidence>
<comment type="caution">
    <text evidence="3">The sequence shown here is derived from an EMBL/GenBank/DDBJ whole genome shotgun (WGS) entry which is preliminary data.</text>
</comment>
<dbReference type="InterPro" id="IPR048367">
    <property type="entry name" value="TNP-like_RNaseH_C"/>
</dbReference>
<feature type="compositionally biased region" description="Low complexity" evidence="1">
    <location>
        <begin position="97"/>
        <end position="111"/>
    </location>
</feature>
<feature type="domain" description="Transposable element P transposase-like RNase H C-terminal" evidence="2">
    <location>
        <begin position="28"/>
        <end position="57"/>
    </location>
</feature>
<accession>A0AAV4BJN2</accession>
<dbReference type="Pfam" id="PF21789">
    <property type="entry name" value="TNP-like_RNaseH_C"/>
    <property type="match status" value="1"/>
</dbReference>
<evidence type="ECO:0000259" key="2">
    <source>
        <dbReference type="Pfam" id="PF21789"/>
    </source>
</evidence>
<gene>
    <name evidence="3" type="ORF">PoB_004610700</name>
</gene>
<evidence type="ECO:0000313" key="4">
    <source>
        <dbReference type="Proteomes" id="UP000735302"/>
    </source>
</evidence>
<dbReference type="GO" id="GO:0051301">
    <property type="term" value="P:cell division"/>
    <property type="evidence" value="ECO:0007669"/>
    <property type="project" value="UniProtKB-KW"/>
</dbReference>